<name>A0A438GMS5_VITVI</name>
<comment type="caution">
    <text evidence="2">The sequence shown here is derived from an EMBL/GenBank/DDBJ whole genome shotgun (WGS) entry which is preliminary data.</text>
</comment>
<feature type="compositionally biased region" description="Basic residues" evidence="1">
    <location>
        <begin position="126"/>
        <end position="140"/>
    </location>
</feature>
<dbReference type="AlphaFoldDB" id="A0A438GMS5"/>
<evidence type="ECO:0000313" key="2">
    <source>
        <dbReference type="EMBL" id="RVW73507.1"/>
    </source>
</evidence>
<feature type="region of interest" description="Disordered" evidence="1">
    <location>
        <begin position="94"/>
        <end position="163"/>
    </location>
</feature>
<proteinExistence type="predicted"/>
<accession>A0A438GMS5</accession>
<dbReference type="Proteomes" id="UP000288805">
    <property type="component" value="Unassembled WGS sequence"/>
</dbReference>
<evidence type="ECO:0000256" key="1">
    <source>
        <dbReference type="SAM" id="MobiDB-lite"/>
    </source>
</evidence>
<reference evidence="2 3" key="1">
    <citation type="journal article" date="2018" name="PLoS Genet.">
        <title>Population sequencing reveals clonal diversity and ancestral inbreeding in the grapevine cultivar Chardonnay.</title>
        <authorList>
            <person name="Roach M.J."/>
            <person name="Johnson D.L."/>
            <person name="Bohlmann J."/>
            <person name="van Vuuren H.J."/>
            <person name="Jones S.J."/>
            <person name="Pretorius I.S."/>
            <person name="Schmidt S.A."/>
            <person name="Borneman A.R."/>
        </authorList>
    </citation>
    <scope>NUCLEOTIDE SEQUENCE [LARGE SCALE GENOMIC DNA]</scope>
    <source>
        <strain evidence="3">cv. Chardonnay</strain>
        <tissue evidence="2">Leaf</tissue>
    </source>
</reference>
<evidence type="ECO:0000313" key="3">
    <source>
        <dbReference type="Proteomes" id="UP000288805"/>
    </source>
</evidence>
<gene>
    <name evidence="2" type="ORF">CK203_060015</name>
</gene>
<protein>
    <submittedName>
        <fullName evidence="2">Uncharacterized protein</fullName>
    </submittedName>
</protein>
<sequence>MIQSKVRNSFQHANITVQGANSLNVSFAHHYSRCETPFWHTSAITLSIEMVSHRAKQGAKLSAKLDSRPFCIPILADASTNTVRHQRRHFTRCSAIHRSPSEGGTPSQCRYPTRRPPTDPVPLTTKAKRPASRPPAKRAKFSGPGKPSQPPQAKPPTKDSQIPMGIPLETIIRRPMIAGPPIEGNLDCRDRSFHSETWFDIDALKQQLELRDSFHLLRRYHMKHLLTLGSSIIP</sequence>
<dbReference type="EMBL" id="QGNW01000390">
    <property type="protein sequence ID" value="RVW73507.1"/>
    <property type="molecule type" value="Genomic_DNA"/>
</dbReference>
<organism evidence="2 3">
    <name type="scientific">Vitis vinifera</name>
    <name type="common">Grape</name>
    <dbReference type="NCBI Taxonomy" id="29760"/>
    <lineage>
        <taxon>Eukaryota</taxon>
        <taxon>Viridiplantae</taxon>
        <taxon>Streptophyta</taxon>
        <taxon>Embryophyta</taxon>
        <taxon>Tracheophyta</taxon>
        <taxon>Spermatophyta</taxon>
        <taxon>Magnoliopsida</taxon>
        <taxon>eudicotyledons</taxon>
        <taxon>Gunneridae</taxon>
        <taxon>Pentapetalae</taxon>
        <taxon>rosids</taxon>
        <taxon>Vitales</taxon>
        <taxon>Vitaceae</taxon>
        <taxon>Viteae</taxon>
        <taxon>Vitis</taxon>
    </lineage>
</organism>